<dbReference type="InterPro" id="IPR029063">
    <property type="entry name" value="SAM-dependent_MTases_sf"/>
</dbReference>
<dbReference type="NCBIfam" id="NF008823">
    <property type="entry name" value="PRK11873.1"/>
    <property type="match status" value="1"/>
</dbReference>
<keyword evidence="10" id="KW-0489">Methyltransferase</keyword>
<dbReference type="EC" id="2.1.1.137" evidence="4"/>
<comment type="catalytic activity">
    <reaction evidence="7">
        <text>arsenic triglutathione + 2 [thioredoxin]-dithiol + 2 S-adenosyl-L-methionine + H2O = dimethylarsinous acid + 2 [thioredoxin]-disulfide + 3 glutathione + 2 S-adenosyl-L-homocysteine + 2 H(+)</text>
        <dbReference type="Rhea" id="RHEA:69464"/>
        <dbReference type="Rhea" id="RHEA-COMP:10698"/>
        <dbReference type="Rhea" id="RHEA-COMP:10700"/>
        <dbReference type="ChEBI" id="CHEBI:15377"/>
        <dbReference type="ChEBI" id="CHEBI:15378"/>
        <dbReference type="ChEBI" id="CHEBI:23808"/>
        <dbReference type="ChEBI" id="CHEBI:29950"/>
        <dbReference type="ChEBI" id="CHEBI:50058"/>
        <dbReference type="ChEBI" id="CHEBI:57856"/>
        <dbReference type="ChEBI" id="CHEBI:57925"/>
        <dbReference type="ChEBI" id="CHEBI:59789"/>
        <dbReference type="ChEBI" id="CHEBI:183640"/>
        <dbReference type="EC" id="2.1.1.137"/>
    </reaction>
</comment>
<evidence type="ECO:0000256" key="6">
    <source>
        <dbReference type="ARBA" id="ARBA00047941"/>
    </source>
</evidence>
<evidence type="ECO:0000256" key="7">
    <source>
        <dbReference type="ARBA" id="ARBA00047943"/>
    </source>
</evidence>
<dbReference type="InterPro" id="IPR026669">
    <property type="entry name" value="Arsenite_MeTrfase-like"/>
</dbReference>
<accession>A0ABU9LIV8</accession>
<dbReference type="RefSeq" id="WP_342302797.1">
    <property type="nucleotide sequence ID" value="NZ_JBCEWA010000004.1"/>
</dbReference>
<dbReference type="GO" id="GO:0008168">
    <property type="term" value="F:methyltransferase activity"/>
    <property type="evidence" value="ECO:0007669"/>
    <property type="project" value="UniProtKB-KW"/>
</dbReference>
<comment type="catalytic activity">
    <reaction evidence="8">
        <text>arsenic triglutathione + 3 [thioredoxin]-dithiol + 3 S-adenosyl-L-methionine = trimethylarsine + 3 [thioredoxin]-disulfide + 3 glutathione + 3 S-adenosyl-L-homocysteine + 3 H(+)</text>
        <dbReference type="Rhea" id="RHEA:69432"/>
        <dbReference type="Rhea" id="RHEA-COMP:10698"/>
        <dbReference type="Rhea" id="RHEA-COMP:10700"/>
        <dbReference type="ChEBI" id="CHEBI:15378"/>
        <dbReference type="ChEBI" id="CHEBI:27130"/>
        <dbReference type="ChEBI" id="CHEBI:29950"/>
        <dbReference type="ChEBI" id="CHEBI:50058"/>
        <dbReference type="ChEBI" id="CHEBI:57856"/>
        <dbReference type="ChEBI" id="CHEBI:57925"/>
        <dbReference type="ChEBI" id="CHEBI:59789"/>
        <dbReference type="ChEBI" id="CHEBI:183640"/>
        <dbReference type="EC" id="2.1.1.137"/>
    </reaction>
</comment>
<reference evidence="10 11" key="1">
    <citation type="submission" date="2024-04" db="EMBL/GenBank/DDBJ databases">
        <authorList>
            <person name="Wu Y.S."/>
            <person name="Zhang L."/>
        </authorList>
    </citation>
    <scope>NUCLEOTIDE SEQUENCE [LARGE SCALE GENOMIC DNA]</scope>
    <source>
        <strain evidence="10 11">KG-01</strain>
    </source>
</reference>
<sequence>MKKSDELRTAVRLNYAKVATQNSDCCTTNTVSCCNPEENLQQSPEELAQKMGYSIEELNQIPKEANMGLSCGNPHAIAQFKEGETIVDLGSGGGFDCFLVAKKVGETGHVIGVDMTHEMIAKARAQAQKANLAHVEFRLGEIEHLPIANETADHIISNCVINLSPEKEQVFKEAYRVLKPGGYLAISDVILTAELPESYHEDLQLYSGCISGAISIETYEELLRNAGFKDIQIEPKDESKEFIRDWEPNYDLENYIVSALIQARK</sequence>
<evidence type="ECO:0000256" key="3">
    <source>
        <dbReference type="ARBA" id="ARBA00034487"/>
    </source>
</evidence>
<dbReference type="Gene3D" id="3.40.50.150">
    <property type="entry name" value="Vaccinia Virus protein VP39"/>
    <property type="match status" value="1"/>
</dbReference>
<evidence type="ECO:0000256" key="4">
    <source>
        <dbReference type="ARBA" id="ARBA00034521"/>
    </source>
</evidence>
<gene>
    <name evidence="10" type="primary">arsM</name>
    <name evidence="10" type="ORF">AAF454_05960</name>
</gene>
<dbReference type="InterPro" id="IPR025714">
    <property type="entry name" value="Methyltranfer_dom"/>
</dbReference>
<dbReference type="PANTHER" id="PTHR43675">
    <property type="entry name" value="ARSENITE METHYLTRANSFERASE"/>
    <property type="match status" value="1"/>
</dbReference>
<feature type="domain" description="Methyltransferase" evidence="9">
    <location>
        <begin position="81"/>
        <end position="227"/>
    </location>
</feature>
<evidence type="ECO:0000313" key="10">
    <source>
        <dbReference type="EMBL" id="MEL5987957.1"/>
    </source>
</evidence>
<evidence type="ECO:0000256" key="2">
    <source>
        <dbReference type="ARBA" id="ARBA00022691"/>
    </source>
</evidence>
<protein>
    <recommendedName>
        <fullName evidence="5">Arsenite methyltransferase</fullName>
        <ecNumber evidence="4">2.1.1.137</ecNumber>
    </recommendedName>
</protein>
<comment type="catalytic activity">
    <reaction evidence="6">
        <text>arsenic triglutathione + [thioredoxin]-dithiol + S-adenosyl-L-methionine + 2 H2O = methylarsonous acid + [thioredoxin]-disulfide + 3 glutathione + S-adenosyl-L-homocysteine + H(+)</text>
        <dbReference type="Rhea" id="RHEA:69460"/>
        <dbReference type="Rhea" id="RHEA-COMP:10698"/>
        <dbReference type="Rhea" id="RHEA-COMP:10700"/>
        <dbReference type="ChEBI" id="CHEBI:15377"/>
        <dbReference type="ChEBI" id="CHEBI:15378"/>
        <dbReference type="ChEBI" id="CHEBI:17826"/>
        <dbReference type="ChEBI" id="CHEBI:29950"/>
        <dbReference type="ChEBI" id="CHEBI:50058"/>
        <dbReference type="ChEBI" id="CHEBI:57856"/>
        <dbReference type="ChEBI" id="CHEBI:57925"/>
        <dbReference type="ChEBI" id="CHEBI:59789"/>
        <dbReference type="ChEBI" id="CHEBI:183640"/>
        <dbReference type="EC" id="2.1.1.137"/>
    </reaction>
</comment>
<evidence type="ECO:0000259" key="9">
    <source>
        <dbReference type="Pfam" id="PF13847"/>
    </source>
</evidence>
<dbReference type="EMBL" id="JBCEWA010000004">
    <property type="protein sequence ID" value="MEL5987957.1"/>
    <property type="molecule type" value="Genomic_DNA"/>
</dbReference>
<keyword evidence="2" id="KW-0949">S-adenosyl-L-methionine</keyword>
<dbReference type="PANTHER" id="PTHR43675:SF8">
    <property type="entry name" value="ARSENITE METHYLTRANSFERASE"/>
    <property type="match status" value="1"/>
</dbReference>
<evidence type="ECO:0000256" key="1">
    <source>
        <dbReference type="ARBA" id="ARBA00022679"/>
    </source>
</evidence>
<evidence type="ECO:0000256" key="8">
    <source>
        <dbReference type="ARBA" id="ARBA00048428"/>
    </source>
</evidence>
<dbReference type="SUPFAM" id="SSF53335">
    <property type="entry name" value="S-adenosyl-L-methionine-dependent methyltransferases"/>
    <property type="match status" value="1"/>
</dbReference>
<keyword evidence="1" id="KW-0808">Transferase</keyword>
<evidence type="ECO:0000256" key="5">
    <source>
        <dbReference type="ARBA" id="ARBA00034545"/>
    </source>
</evidence>
<proteinExistence type="inferred from homology"/>
<dbReference type="Proteomes" id="UP001398420">
    <property type="component" value="Unassembled WGS sequence"/>
</dbReference>
<dbReference type="GO" id="GO:0032259">
    <property type="term" value="P:methylation"/>
    <property type="evidence" value="ECO:0007669"/>
    <property type="project" value="UniProtKB-KW"/>
</dbReference>
<dbReference type="Pfam" id="PF13847">
    <property type="entry name" value="Methyltransf_31"/>
    <property type="match status" value="1"/>
</dbReference>
<name>A0ABU9LIV8_9BACL</name>
<comment type="similarity">
    <text evidence="3">Belongs to the methyltransferase superfamily. Arsenite methyltransferase family.</text>
</comment>
<dbReference type="CDD" id="cd02440">
    <property type="entry name" value="AdoMet_MTases"/>
    <property type="match status" value="1"/>
</dbReference>
<evidence type="ECO:0000313" key="11">
    <source>
        <dbReference type="Proteomes" id="UP001398420"/>
    </source>
</evidence>
<comment type="caution">
    <text evidence="10">The sequence shown here is derived from an EMBL/GenBank/DDBJ whole genome shotgun (WGS) entry which is preliminary data.</text>
</comment>
<keyword evidence="11" id="KW-1185">Reference proteome</keyword>
<organism evidence="10 11">
    <name type="scientific">Kurthia gibsonii</name>
    <dbReference type="NCBI Taxonomy" id="33946"/>
    <lineage>
        <taxon>Bacteria</taxon>
        <taxon>Bacillati</taxon>
        <taxon>Bacillota</taxon>
        <taxon>Bacilli</taxon>
        <taxon>Bacillales</taxon>
        <taxon>Caryophanaceae</taxon>
        <taxon>Kurthia</taxon>
    </lineage>
</organism>